<reference evidence="1 2" key="2">
    <citation type="journal article" date="2016" name="Environ. Microbiol. Rep.">
        <title>Metagenomic evidence for the presence of phototrophic Gemmatimonadetes bacteria in diverse environments.</title>
        <authorList>
            <person name="Zeng Y."/>
            <person name="Baumbach J."/>
            <person name="Barbosa E.G."/>
            <person name="Azevedo V."/>
            <person name="Zhang C."/>
            <person name="Koblizek M."/>
        </authorList>
    </citation>
    <scope>NUCLEOTIDE SEQUENCE [LARGE SCALE GENOMIC DNA]</scope>
    <source>
        <strain evidence="1 2">AP64</strain>
    </source>
</reference>
<dbReference type="eggNOG" id="ENOG50314YG">
    <property type="taxonomic scope" value="Bacteria"/>
</dbReference>
<protein>
    <submittedName>
        <fullName evidence="1">Uncharacterized protein</fullName>
    </submittedName>
</protein>
<dbReference type="STRING" id="1379270.GEMMAAP_04915"/>
<evidence type="ECO:0000313" key="1">
    <source>
        <dbReference type="EMBL" id="AMW04364.1"/>
    </source>
</evidence>
<organism evidence="1 2">
    <name type="scientific">Gemmatimonas phototrophica</name>
    <dbReference type="NCBI Taxonomy" id="1379270"/>
    <lineage>
        <taxon>Bacteria</taxon>
        <taxon>Pseudomonadati</taxon>
        <taxon>Gemmatimonadota</taxon>
        <taxon>Gemmatimonadia</taxon>
        <taxon>Gemmatimonadales</taxon>
        <taxon>Gemmatimonadaceae</taxon>
        <taxon>Gemmatimonas</taxon>
    </lineage>
</organism>
<dbReference type="Proteomes" id="UP000076404">
    <property type="component" value="Chromosome"/>
</dbReference>
<keyword evidence="2" id="KW-1185">Reference proteome</keyword>
<dbReference type="KEGG" id="gph:GEMMAAP_04915"/>
<dbReference type="EMBL" id="CP011454">
    <property type="protein sequence ID" value="AMW04364.1"/>
    <property type="molecule type" value="Genomic_DNA"/>
</dbReference>
<name>A0A143BIV1_9BACT</name>
<dbReference type="AlphaFoldDB" id="A0A143BIV1"/>
<sequence length="226" mass="25104">MHCASMQFSHDPPLLALVDVTAEWHAGMPPMCSASVRLLDRVHFTVHRGDCVVVHHDDPAGARVLLAALAGSPALTVSQRWRGERRVAPQVRIRRCSITANALPHVLEGWRELHSDAVSRRALPSDEPEPVVHLLRASRLGAVSAQEARQWRAWARRLRLSQGAVVAVARPHPVRTEPAVRSCLPAQASAQLREADGATYDVSNDHWATRGLWLRFGQLLALRQWQ</sequence>
<reference evidence="1 2" key="1">
    <citation type="journal article" date="2014" name="Proc. Natl. Acad. Sci. U.S.A.">
        <title>Functional type 2 photosynthetic reaction centers found in the rare bacterial phylum Gemmatimonadetes.</title>
        <authorList>
            <person name="Zeng Y."/>
            <person name="Feng F."/>
            <person name="Medova H."/>
            <person name="Dean J."/>
            <person name="Koblizek M."/>
        </authorList>
    </citation>
    <scope>NUCLEOTIDE SEQUENCE [LARGE SCALE GENOMIC DNA]</scope>
    <source>
        <strain evidence="1 2">AP64</strain>
    </source>
</reference>
<proteinExistence type="predicted"/>
<gene>
    <name evidence="1" type="ORF">GEMMAAP_04915</name>
</gene>
<accession>A0A143BIV1</accession>
<evidence type="ECO:0000313" key="2">
    <source>
        <dbReference type="Proteomes" id="UP000076404"/>
    </source>
</evidence>